<comment type="subcellular location">
    <subcellularLocation>
        <location evidence="2">Cell membrane</location>
        <topology evidence="2">Multi-pass membrane protein</topology>
    </subcellularLocation>
</comment>
<sequence>MLKYLKLRQKFTVLLLLILVVGLSVSGLALSTLLRQNATNEIASRALTLIDTMTSIREYTLTQIYPELSLKLEEKFLPQVVSAYSAREVFEILRKKPEYLDFFYKEAATNPTNLRDKADSFEANILERFRKEKDLKQVSGFRSLPGGDIFYISRPLSISQQACLQCHSTPEAAPKTMIDRFGEANGFGWHLNEIVAAQFVSLPASKVIEKAHQSSLLIVGFVCAVFLVVIFLVNIFLNQQVILPLKRITRIAEEVSTGHLEVDFEQVSYDEIGNLVKAFIRMKLSLEMAMKRIRRTHGFE</sequence>
<keyword evidence="12" id="KW-1133">Transmembrane helix</keyword>
<dbReference type="CDD" id="cd06225">
    <property type="entry name" value="HAMP"/>
    <property type="match status" value="1"/>
</dbReference>
<keyword evidence="6" id="KW-0808">Transferase</keyword>
<keyword evidence="10" id="KW-0902">Two-component regulatory system</keyword>
<dbReference type="Proteomes" id="UP000029738">
    <property type="component" value="Unassembled WGS sequence"/>
</dbReference>
<dbReference type="GO" id="GO:0000160">
    <property type="term" value="P:phosphorelay signal transduction system"/>
    <property type="evidence" value="ECO:0007669"/>
    <property type="project" value="UniProtKB-KW"/>
</dbReference>
<keyword evidence="16" id="KW-1185">Reference proteome</keyword>
<keyword evidence="12" id="KW-0812">Transmembrane</keyword>
<keyword evidence="8 15" id="KW-0418">Kinase</keyword>
<dbReference type="Pfam" id="PF11845">
    <property type="entry name" value="Tll0287-like"/>
    <property type="match status" value="1"/>
</dbReference>
<evidence type="ECO:0000256" key="2">
    <source>
        <dbReference type="ARBA" id="ARBA00004651"/>
    </source>
</evidence>
<keyword evidence="9" id="KW-0067">ATP-binding</keyword>
<dbReference type="RefSeq" id="WP_038080841.1">
    <property type="nucleotide sequence ID" value="NZ_JHEG04000002.1"/>
</dbReference>
<feature type="domain" description="HAMP" evidence="13">
    <location>
        <begin position="239"/>
        <end position="291"/>
    </location>
</feature>
<gene>
    <name evidence="15" type="ORF">DA73_0227950</name>
    <name evidence="14" type="ORF">DA73_0400039155</name>
</gene>
<proteinExistence type="predicted"/>
<dbReference type="InterPro" id="IPR003660">
    <property type="entry name" value="HAMP_dom"/>
</dbReference>
<dbReference type="GO" id="GO:0005886">
    <property type="term" value="C:plasma membrane"/>
    <property type="evidence" value="ECO:0007669"/>
    <property type="project" value="UniProtKB-SubCell"/>
</dbReference>
<keyword evidence="5" id="KW-0597">Phosphoprotein</keyword>
<evidence type="ECO:0000256" key="8">
    <source>
        <dbReference type="ARBA" id="ARBA00022777"/>
    </source>
</evidence>
<evidence type="ECO:0000256" key="6">
    <source>
        <dbReference type="ARBA" id="ARBA00022679"/>
    </source>
</evidence>
<dbReference type="Pfam" id="PF00672">
    <property type="entry name" value="HAMP"/>
    <property type="match status" value="1"/>
</dbReference>
<dbReference type="PANTHER" id="PTHR45528:SF1">
    <property type="entry name" value="SENSOR HISTIDINE KINASE CPXA"/>
    <property type="match status" value="1"/>
</dbReference>
<dbReference type="EMBL" id="JHEG02000058">
    <property type="protein sequence ID" value="KIE08421.1"/>
    <property type="molecule type" value="Genomic_DNA"/>
</dbReference>
<keyword evidence="11 12" id="KW-0472">Membrane</keyword>
<dbReference type="SUPFAM" id="SSF158472">
    <property type="entry name" value="HAMP domain-like"/>
    <property type="match status" value="1"/>
</dbReference>
<evidence type="ECO:0000256" key="5">
    <source>
        <dbReference type="ARBA" id="ARBA00022553"/>
    </source>
</evidence>
<evidence type="ECO:0000256" key="3">
    <source>
        <dbReference type="ARBA" id="ARBA00012438"/>
    </source>
</evidence>
<keyword evidence="4" id="KW-1003">Cell membrane</keyword>
<evidence type="ECO:0000256" key="12">
    <source>
        <dbReference type="SAM" id="Phobius"/>
    </source>
</evidence>
<dbReference type="InterPro" id="IPR050398">
    <property type="entry name" value="HssS/ArlS-like"/>
</dbReference>
<feature type="transmembrane region" description="Helical" evidence="12">
    <location>
        <begin position="216"/>
        <end position="237"/>
    </location>
</feature>
<dbReference type="EC" id="2.7.13.3" evidence="3"/>
<dbReference type="PROSITE" id="PS50885">
    <property type="entry name" value="HAMP"/>
    <property type="match status" value="1"/>
</dbReference>
<dbReference type="Gene3D" id="6.10.340.10">
    <property type="match status" value="1"/>
</dbReference>
<dbReference type="GO" id="GO:0005524">
    <property type="term" value="F:ATP binding"/>
    <property type="evidence" value="ECO:0007669"/>
    <property type="project" value="UniProtKB-KW"/>
</dbReference>
<dbReference type="PANTHER" id="PTHR45528">
    <property type="entry name" value="SENSOR HISTIDINE KINASE CPXA"/>
    <property type="match status" value="1"/>
</dbReference>
<evidence type="ECO:0000256" key="7">
    <source>
        <dbReference type="ARBA" id="ARBA00022741"/>
    </source>
</evidence>
<evidence type="ECO:0000256" key="11">
    <source>
        <dbReference type="ARBA" id="ARBA00023136"/>
    </source>
</evidence>
<evidence type="ECO:0000313" key="14">
    <source>
        <dbReference type="EMBL" id="KAF3883749.1"/>
    </source>
</evidence>
<dbReference type="OrthoDB" id="114218at2"/>
<evidence type="ECO:0000313" key="16">
    <source>
        <dbReference type="Proteomes" id="UP000029738"/>
    </source>
</evidence>
<dbReference type="GO" id="GO:0004673">
    <property type="term" value="F:protein histidine kinase activity"/>
    <property type="evidence" value="ECO:0007669"/>
    <property type="project" value="UniProtKB-EC"/>
</dbReference>
<evidence type="ECO:0000259" key="13">
    <source>
        <dbReference type="PROSITE" id="PS50885"/>
    </source>
</evidence>
<accession>A0A0C1N798</accession>
<evidence type="ECO:0000256" key="4">
    <source>
        <dbReference type="ARBA" id="ARBA00022475"/>
    </source>
</evidence>
<organism evidence="15">
    <name type="scientific">Tolypothrix bouteillei VB521301</name>
    <dbReference type="NCBI Taxonomy" id="1479485"/>
    <lineage>
        <taxon>Bacteria</taxon>
        <taxon>Bacillati</taxon>
        <taxon>Cyanobacteriota</taxon>
        <taxon>Cyanophyceae</taxon>
        <taxon>Nostocales</taxon>
        <taxon>Tolypothrichaceae</taxon>
        <taxon>Tolypothrix</taxon>
    </lineage>
</organism>
<evidence type="ECO:0000256" key="1">
    <source>
        <dbReference type="ARBA" id="ARBA00000085"/>
    </source>
</evidence>
<dbReference type="EMBL" id="JHEG04000002">
    <property type="protein sequence ID" value="KAF3883749.1"/>
    <property type="molecule type" value="Genomic_DNA"/>
</dbReference>
<dbReference type="InterPro" id="IPR021796">
    <property type="entry name" value="Tll0287-like_dom"/>
</dbReference>
<evidence type="ECO:0000256" key="10">
    <source>
        <dbReference type="ARBA" id="ARBA00023012"/>
    </source>
</evidence>
<comment type="catalytic activity">
    <reaction evidence="1">
        <text>ATP + protein L-histidine = ADP + protein N-phospho-L-histidine.</text>
        <dbReference type="EC" id="2.7.13.3"/>
    </reaction>
</comment>
<protein>
    <recommendedName>
        <fullName evidence="3">histidine kinase</fullName>
        <ecNumber evidence="3">2.7.13.3</ecNumber>
    </recommendedName>
</protein>
<reference evidence="14" key="2">
    <citation type="submission" date="2019-11" db="EMBL/GenBank/DDBJ databases">
        <title>Improved Assembly of Tolypothrix boutellei genome.</title>
        <authorList>
            <person name="Sarangi A.N."/>
            <person name="Mukherjee M."/>
            <person name="Ghosh S."/>
            <person name="Singh D."/>
            <person name="Das A."/>
            <person name="Kant S."/>
            <person name="Prusty A."/>
            <person name="Tripathy S."/>
        </authorList>
    </citation>
    <scope>NUCLEOTIDE SEQUENCE</scope>
    <source>
        <strain evidence="14">VB521301</strain>
    </source>
</reference>
<reference evidence="15" key="1">
    <citation type="journal article" date="2015" name="Genome Announc.">
        <title>Draft Genome Sequence of Tolypothrix boutellei Strain VB521301.</title>
        <authorList>
            <person name="Chandrababunaidu M.M."/>
            <person name="Singh D."/>
            <person name="Sen D."/>
            <person name="Bhan S."/>
            <person name="Das S."/>
            <person name="Gupta A."/>
            <person name="Adhikary S.P."/>
            <person name="Tripathy S."/>
        </authorList>
    </citation>
    <scope>NUCLEOTIDE SEQUENCE</scope>
    <source>
        <strain evidence="15">VB521301</strain>
    </source>
</reference>
<keyword evidence="7" id="KW-0547">Nucleotide-binding</keyword>
<name>A0A0C1N798_9CYAN</name>
<dbReference type="AlphaFoldDB" id="A0A0C1N798"/>
<evidence type="ECO:0000313" key="15">
    <source>
        <dbReference type="EMBL" id="KIE08421.1"/>
    </source>
</evidence>
<dbReference type="STRING" id="1479485.DA73_0227950"/>
<comment type="caution">
    <text evidence="15">The sequence shown here is derived from an EMBL/GenBank/DDBJ whole genome shotgun (WGS) entry which is preliminary data.</text>
</comment>
<evidence type="ECO:0000256" key="9">
    <source>
        <dbReference type="ARBA" id="ARBA00022840"/>
    </source>
</evidence>